<feature type="domain" description="Methyltransferase" evidence="4">
    <location>
        <begin position="61"/>
        <end position="155"/>
    </location>
</feature>
<proteinExistence type="predicted"/>
<keyword evidence="1 5" id="KW-0489">Methyltransferase</keyword>
<dbReference type="GO" id="GO:0032259">
    <property type="term" value="P:methylation"/>
    <property type="evidence" value="ECO:0007669"/>
    <property type="project" value="UniProtKB-KW"/>
</dbReference>
<sequence>MSQIAPESPHPDTDAVVGDVTGRQGGGFTWDPAQYEGFAEHRARPFHDLVGRVRAEAPRVVVDLGCGPGTLTRTLAERWPDAEVIGLDDSPAMLERAREQAARTGAPANLRFEAVDASQWRPSRATDVVVSNAMLQWIPTHRRLIRRWLGDLTPGAWFAAQIPRPYEQPSHAAIVALAEDPAFSEPLHGVATTRTVAPPEEYTRLFLEAGWSPVVWETEYQQVLTGEDPVFRWTSGAALRPSLQALARWDAEEGSAEGAGLLEAFVDRYRAAMREAYPPVPGVTADDGGPVTIFPARRLFMVGQKPA</sequence>
<accession>A0AAP3AEV8</accession>
<dbReference type="SUPFAM" id="SSF53335">
    <property type="entry name" value="S-adenosyl-L-methionine-dependent methyltransferases"/>
    <property type="match status" value="1"/>
</dbReference>
<reference evidence="5" key="1">
    <citation type="submission" date="2023-06" db="EMBL/GenBank/DDBJ databases">
        <title>lsaBGC provides a comprehensive framework for evolutionary analysis of biosynthetic gene clusters within focal taxa.</title>
        <authorList>
            <person name="Salamzade R."/>
            <person name="Sandstrom S."/>
            <person name="Kalan L.R."/>
        </authorList>
    </citation>
    <scope>NUCLEOTIDE SEQUENCE</scope>
    <source>
        <strain evidence="5">P3-SID899</strain>
    </source>
</reference>
<feature type="region of interest" description="Disordered" evidence="3">
    <location>
        <begin position="1"/>
        <end position="25"/>
    </location>
</feature>
<dbReference type="PANTHER" id="PTHR43861">
    <property type="entry name" value="TRANS-ACONITATE 2-METHYLTRANSFERASE-RELATED"/>
    <property type="match status" value="1"/>
</dbReference>
<evidence type="ECO:0000313" key="5">
    <source>
        <dbReference type="EMBL" id="MCV7627844.1"/>
    </source>
</evidence>
<evidence type="ECO:0000256" key="3">
    <source>
        <dbReference type="SAM" id="MobiDB-lite"/>
    </source>
</evidence>
<name>A0AAP3AEV8_MICLU</name>
<dbReference type="GO" id="GO:0030798">
    <property type="term" value="F:trans-aconitate 2-methyltransferase activity"/>
    <property type="evidence" value="ECO:0007669"/>
    <property type="project" value="InterPro"/>
</dbReference>
<evidence type="ECO:0000256" key="1">
    <source>
        <dbReference type="ARBA" id="ARBA00022603"/>
    </source>
</evidence>
<dbReference type="Pfam" id="PF13649">
    <property type="entry name" value="Methyltransf_25"/>
    <property type="match status" value="1"/>
</dbReference>
<dbReference type="Proteomes" id="UP001205867">
    <property type="component" value="Unassembled WGS sequence"/>
</dbReference>
<organism evidence="5 6">
    <name type="scientific">Micrococcus luteus</name>
    <name type="common">Micrococcus lysodeikticus</name>
    <dbReference type="NCBI Taxonomy" id="1270"/>
    <lineage>
        <taxon>Bacteria</taxon>
        <taxon>Bacillati</taxon>
        <taxon>Actinomycetota</taxon>
        <taxon>Actinomycetes</taxon>
        <taxon>Micrococcales</taxon>
        <taxon>Micrococcaceae</taxon>
        <taxon>Micrococcus</taxon>
    </lineage>
</organism>
<dbReference type="InterPro" id="IPR023149">
    <property type="entry name" value="Trans_acon_MeTrfase_C"/>
</dbReference>
<dbReference type="InterPro" id="IPR041698">
    <property type="entry name" value="Methyltransf_25"/>
</dbReference>
<dbReference type="PANTHER" id="PTHR43861:SF1">
    <property type="entry name" value="TRANS-ACONITATE 2-METHYLTRANSFERASE"/>
    <property type="match status" value="1"/>
</dbReference>
<evidence type="ECO:0000256" key="2">
    <source>
        <dbReference type="ARBA" id="ARBA00022679"/>
    </source>
</evidence>
<comment type="caution">
    <text evidence="5">The sequence shown here is derived from an EMBL/GenBank/DDBJ whole genome shotgun (WGS) entry which is preliminary data.</text>
</comment>
<dbReference type="RefSeq" id="WP_002855662.1">
    <property type="nucleotide sequence ID" value="NZ_CP176570.1"/>
</dbReference>
<dbReference type="CDD" id="cd02440">
    <property type="entry name" value="AdoMet_MTases"/>
    <property type="match status" value="1"/>
</dbReference>
<gene>
    <name evidence="5" type="ORF">M3A82_000580</name>
</gene>
<protein>
    <submittedName>
        <fullName evidence="5">Methyltransferase domain-containing protein</fullName>
    </submittedName>
</protein>
<dbReference type="EMBL" id="JALXKZ020000001">
    <property type="protein sequence ID" value="MCV7627844.1"/>
    <property type="molecule type" value="Genomic_DNA"/>
</dbReference>
<evidence type="ECO:0000259" key="4">
    <source>
        <dbReference type="Pfam" id="PF13649"/>
    </source>
</evidence>
<dbReference type="InterPro" id="IPR029063">
    <property type="entry name" value="SAM-dependent_MTases_sf"/>
</dbReference>
<dbReference type="Gene3D" id="1.10.150.290">
    <property type="entry name" value="S-adenosyl-L-methionine-dependent methyltransferases"/>
    <property type="match status" value="1"/>
</dbReference>
<evidence type="ECO:0000313" key="6">
    <source>
        <dbReference type="Proteomes" id="UP001205867"/>
    </source>
</evidence>
<keyword evidence="2" id="KW-0808">Transferase</keyword>
<dbReference type="Gene3D" id="3.40.50.150">
    <property type="entry name" value="Vaccinia Virus protein VP39"/>
    <property type="match status" value="1"/>
</dbReference>
<dbReference type="AlphaFoldDB" id="A0AAP3AEV8"/>